<evidence type="ECO:0000313" key="2">
    <source>
        <dbReference type="Proteomes" id="UP000095287"/>
    </source>
</evidence>
<dbReference type="Proteomes" id="UP000095287">
    <property type="component" value="Unplaced"/>
</dbReference>
<proteinExistence type="predicted"/>
<sequence>MQLMCPLSILLPTISTLGSTGTSVSTTSFQTQHAHPNGQLELFQHQELQTCVKNDTMVVSGPSAKQTQSAITSPNT</sequence>
<accession>A0A1I7ZYZ8</accession>
<organism evidence="2 3">
    <name type="scientific">Steinernema glaseri</name>
    <dbReference type="NCBI Taxonomy" id="37863"/>
    <lineage>
        <taxon>Eukaryota</taxon>
        <taxon>Metazoa</taxon>
        <taxon>Ecdysozoa</taxon>
        <taxon>Nematoda</taxon>
        <taxon>Chromadorea</taxon>
        <taxon>Rhabditida</taxon>
        <taxon>Tylenchina</taxon>
        <taxon>Panagrolaimomorpha</taxon>
        <taxon>Strongyloidoidea</taxon>
        <taxon>Steinernematidae</taxon>
        <taxon>Steinernema</taxon>
    </lineage>
</organism>
<dbReference type="AlphaFoldDB" id="A0A1I7ZYZ8"/>
<keyword evidence="1" id="KW-0732">Signal</keyword>
<feature type="chain" id="PRO_5009314068" evidence="1">
    <location>
        <begin position="19"/>
        <end position="76"/>
    </location>
</feature>
<protein>
    <submittedName>
        <fullName evidence="3">Secreted protein</fullName>
    </submittedName>
</protein>
<feature type="signal peptide" evidence="1">
    <location>
        <begin position="1"/>
        <end position="18"/>
    </location>
</feature>
<dbReference type="WBParaSite" id="L893_g31322.t1">
    <property type="protein sequence ID" value="L893_g31322.t1"/>
    <property type="gene ID" value="L893_g31322"/>
</dbReference>
<evidence type="ECO:0000256" key="1">
    <source>
        <dbReference type="SAM" id="SignalP"/>
    </source>
</evidence>
<reference evidence="3" key="1">
    <citation type="submission" date="2016-11" db="UniProtKB">
        <authorList>
            <consortium name="WormBaseParasite"/>
        </authorList>
    </citation>
    <scope>IDENTIFICATION</scope>
</reference>
<evidence type="ECO:0000313" key="3">
    <source>
        <dbReference type="WBParaSite" id="L893_g31322.t1"/>
    </source>
</evidence>
<dbReference type="InterPro" id="IPR010916">
    <property type="entry name" value="TonB_box_CS"/>
</dbReference>
<keyword evidence="2" id="KW-1185">Reference proteome</keyword>
<name>A0A1I7ZYZ8_9BILA</name>
<dbReference type="PROSITE" id="PS00430">
    <property type="entry name" value="TONB_DEPENDENT_REC_1"/>
    <property type="match status" value="1"/>
</dbReference>